<feature type="coiled-coil region" evidence="2">
    <location>
        <begin position="55"/>
        <end position="89"/>
    </location>
</feature>
<accession>A0A371CY52</accession>
<dbReference type="InterPro" id="IPR040351">
    <property type="entry name" value="RAB3IL/RAB3IP/Sec2"/>
</dbReference>
<feature type="compositionally biased region" description="Low complexity" evidence="3">
    <location>
        <begin position="743"/>
        <end position="761"/>
    </location>
</feature>
<dbReference type="OrthoDB" id="1748564at2759"/>
<dbReference type="PANTHER" id="PTHR14430:SF0">
    <property type="entry name" value="SEC2P DOMAIN-CONTAINING PROTEIN"/>
    <property type="match status" value="1"/>
</dbReference>
<name>A0A371CY52_9APHY</name>
<dbReference type="Gene3D" id="6.10.140.910">
    <property type="match status" value="1"/>
</dbReference>
<evidence type="ECO:0000256" key="1">
    <source>
        <dbReference type="ARBA" id="ARBA00023054"/>
    </source>
</evidence>
<feature type="compositionally biased region" description="Polar residues" evidence="3">
    <location>
        <begin position="723"/>
        <end position="738"/>
    </location>
</feature>
<feature type="domain" description="GDP/GTP exchange factor Sec2 N-terminal" evidence="4">
    <location>
        <begin position="84"/>
        <end position="215"/>
    </location>
</feature>
<evidence type="ECO:0000256" key="3">
    <source>
        <dbReference type="SAM" id="MobiDB-lite"/>
    </source>
</evidence>
<feature type="compositionally biased region" description="Basic and acidic residues" evidence="3">
    <location>
        <begin position="560"/>
        <end position="577"/>
    </location>
</feature>
<gene>
    <name evidence="5" type="ORF">OH76DRAFT_1559270</name>
</gene>
<feature type="compositionally biased region" description="Polar residues" evidence="3">
    <location>
        <begin position="691"/>
        <end position="707"/>
    </location>
</feature>
<feature type="coiled-coil region" evidence="2">
    <location>
        <begin position="147"/>
        <end position="231"/>
    </location>
</feature>
<feature type="compositionally biased region" description="Pro residues" evidence="3">
    <location>
        <begin position="604"/>
        <end position="622"/>
    </location>
</feature>
<dbReference type="AlphaFoldDB" id="A0A371CY52"/>
<feature type="region of interest" description="Disordered" evidence="3">
    <location>
        <begin position="496"/>
        <end position="951"/>
    </location>
</feature>
<feature type="compositionally biased region" description="Polar residues" evidence="3">
    <location>
        <begin position="762"/>
        <end position="781"/>
    </location>
</feature>
<evidence type="ECO:0000313" key="6">
    <source>
        <dbReference type="Proteomes" id="UP000256964"/>
    </source>
</evidence>
<feature type="compositionally biased region" description="Low complexity" evidence="3">
    <location>
        <begin position="842"/>
        <end position="859"/>
    </location>
</feature>
<evidence type="ECO:0000259" key="4">
    <source>
        <dbReference type="Pfam" id="PF06428"/>
    </source>
</evidence>
<dbReference type="GO" id="GO:0006887">
    <property type="term" value="P:exocytosis"/>
    <property type="evidence" value="ECO:0007669"/>
    <property type="project" value="TreeGrafter"/>
</dbReference>
<dbReference type="InterPro" id="IPR009449">
    <property type="entry name" value="Sec2_N"/>
</dbReference>
<organism evidence="5 6">
    <name type="scientific">Lentinus brumalis</name>
    <dbReference type="NCBI Taxonomy" id="2498619"/>
    <lineage>
        <taxon>Eukaryota</taxon>
        <taxon>Fungi</taxon>
        <taxon>Dikarya</taxon>
        <taxon>Basidiomycota</taxon>
        <taxon>Agaricomycotina</taxon>
        <taxon>Agaricomycetes</taxon>
        <taxon>Polyporales</taxon>
        <taxon>Polyporaceae</taxon>
        <taxon>Lentinus</taxon>
    </lineage>
</organism>
<feature type="compositionally biased region" description="Polar residues" evidence="3">
    <location>
        <begin position="381"/>
        <end position="390"/>
    </location>
</feature>
<evidence type="ECO:0000313" key="5">
    <source>
        <dbReference type="EMBL" id="RDX45206.1"/>
    </source>
</evidence>
<keyword evidence="6" id="KW-1185">Reference proteome</keyword>
<evidence type="ECO:0000256" key="2">
    <source>
        <dbReference type="SAM" id="Coils"/>
    </source>
</evidence>
<keyword evidence="1 2" id="KW-0175">Coiled coil</keyword>
<reference evidence="5 6" key="1">
    <citation type="journal article" date="2018" name="Biotechnol. Biofuels">
        <title>Integrative visual omics of the white-rot fungus Polyporus brumalis exposes the biotechnological potential of its oxidative enzymes for delignifying raw plant biomass.</title>
        <authorList>
            <person name="Miyauchi S."/>
            <person name="Rancon A."/>
            <person name="Drula E."/>
            <person name="Hage H."/>
            <person name="Chaduli D."/>
            <person name="Favel A."/>
            <person name="Grisel S."/>
            <person name="Henrissat B."/>
            <person name="Herpoel-Gimbert I."/>
            <person name="Ruiz-Duenas F.J."/>
            <person name="Chevret D."/>
            <person name="Hainaut M."/>
            <person name="Lin J."/>
            <person name="Wang M."/>
            <person name="Pangilinan J."/>
            <person name="Lipzen A."/>
            <person name="Lesage-Meessen L."/>
            <person name="Navarro D."/>
            <person name="Riley R."/>
            <person name="Grigoriev I.V."/>
            <person name="Zhou S."/>
            <person name="Raouche S."/>
            <person name="Rosso M.N."/>
        </authorList>
    </citation>
    <scope>NUCLEOTIDE SEQUENCE [LARGE SCALE GENOMIC DNA]</scope>
    <source>
        <strain evidence="5 6">BRFM 1820</strain>
    </source>
</reference>
<dbReference type="SUPFAM" id="SSF144284">
    <property type="entry name" value="Sec2 N-terminal region"/>
    <property type="match status" value="1"/>
</dbReference>
<dbReference type="Pfam" id="PF06428">
    <property type="entry name" value="Sec2p"/>
    <property type="match status" value="1"/>
</dbReference>
<dbReference type="PANTHER" id="PTHR14430">
    <property type="entry name" value="RABIN3-RELATED"/>
    <property type="match status" value="1"/>
</dbReference>
<feature type="compositionally biased region" description="Basic and acidic residues" evidence="3">
    <location>
        <begin position="642"/>
        <end position="656"/>
    </location>
</feature>
<dbReference type="Proteomes" id="UP000256964">
    <property type="component" value="Unassembled WGS sequence"/>
</dbReference>
<dbReference type="EMBL" id="KZ857440">
    <property type="protein sequence ID" value="RDX45206.1"/>
    <property type="molecule type" value="Genomic_DNA"/>
</dbReference>
<dbReference type="GO" id="GO:0070319">
    <property type="term" value="C:Golgi to plasma membrane transport vesicle"/>
    <property type="evidence" value="ECO:0007669"/>
    <property type="project" value="TreeGrafter"/>
</dbReference>
<dbReference type="GO" id="GO:0005085">
    <property type="term" value="F:guanyl-nucleotide exchange factor activity"/>
    <property type="evidence" value="ECO:0007669"/>
    <property type="project" value="InterPro"/>
</dbReference>
<feature type="region of interest" description="Disordered" evidence="3">
    <location>
        <begin position="369"/>
        <end position="390"/>
    </location>
</feature>
<dbReference type="GO" id="GO:0051286">
    <property type="term" value="C:cell tip"/>
    <property type="evidence" value="ECO:0007669"/>
    <property type="project" value="TreeGrafter"/>
</dbReference>
<sequence length="1007" mass="107588">MTHAYKPSVDSEMHELNAEADLLELKTTVVPGGANGEDTILQTHNTDPDAQAMVIESLRAQVQDLFSQVTQLNNKLVRSYDRVSDLEDELHVTSSNLRQATLKISQLELERTQHLSALSTGLLVEKSHVTTELTRLMEKATEEAARRGQAESARAEIEQELDDLSANLFNQANIMVAEARIAEARSARKLEETEVALRSAEEVVGALQAQMQALQAEKEQADRRVEDMRVRMGKGKWVDRSPDGPRAMQHQLLSSHVPYHEFLVFVSHLRAIRPASVQPPAMSTLLPLPLLARLVAEDSDPTVRLDLAPSLNWLSRRSVFAAIHSGQLTVEPMQFTTLLEELAPPNIPASSHHTHISCALCGMPIYSTSSDSPASTPTTPNGPRSASQSASWSTNLFKNVRAGELNLPTPFSRQSAQFGPPSAEPPSQLYIFRLDATTSALPVSLPMSQQQSTPPRQSIYPLCTTGWCLARLRSTCSLWAFVRTSVVEKVWEEPPVAAPNVNDKPGVNGAEHKHDGPNGVVSDNKQPTMQAPPRKTKMGLGSLWGTMQRSLSGSPAPEAAKPKEDVRPKLPPRDPSRKTLPPPPPSHPAVSHTSKDSISNVHRVPPPFKDSRPSPSPSPAPTSAPVSATPGVPPPLPKRNRGRETRSATPEVEQKVQENGVSDVDMNLSSEPAKEEIPAEPVVSVEGSDEPSASQASGEGTPQQQDTTPEDPAVTPKPELTILPTTMSRATSNDSFATPTEELAPPLDVSVAAASVALPSSQESSPVAQDNAPSPDESNVPNDIPSAEATTAAPGIPSAPRDDMPSSRTGSPVPPPLPRRAAARARPTSILVPEEPAKTDGAGAAPPSEETAAPAPEQPSVSVTTSEAAEAPSQDAVIIEEPIPVTAEPESLARAEAEETPSADVPPPSDASAAAVGEGSTKTEETPAADAEESHLNGDVPPADAVSLSESNATAVVAVPVAEEAKDERSQDNGQYVGDSTWEERTYKELVRLREEMFWARVGAAVH</sequence>
<protein>
    <recommendedName>
        <fullName evidence="4">GDP/GTP exchange factor Sec2 N-terminal domain-containing protein</fullName>
    </recommendedName>
</protein>
<dbReference type="STRING" id="139420.A0A371CY52"/>
<feature type="compositionally biased region" description="Low complexity" evidence="3">
    <location>
        <begin position="369"/>
        <end position="379"/>
    </location>
</feature>
<proteinExistence type="predicted"/>